<dbReference type="Proteomes" id="UP000722791">
    <property type="component" value="Unassembled WGS sequence"/>
</dbReference>
<evidence type="ECO:0000313" key="3">
    <source>
        <dbReference type="Proteomes" id="UP000722791"/>
    </source>
</evidence>
<protein>
    <submittedName>
        <fullName evidence="2">Uncharacterized protein</fullName>
    </submittedName>
</protein>
<feature type="region of interest" description="Disordered" evidence="1">
    <location>
        <begin position="61"/>
        <end position="83"/>
    </location>
</feature>
<comment type="caution">
    <text evidence="2">The sequence shown here is derived from an EMBL/GenBank/DDBJ whole genome shotgun (WGS) entry which is preliminary data.</text>
</comment>
<feature type="compositionally biased region" description="Pro residues" evidence="1">
    <location>
        <begin position="1"/>
        <end position="15"/>
    </location>
</feature>
<evidence type="ECO:0000313" key="2">
    <source>
        <dbReference type="EMBL" id="GIL96856.1"/>
    </source>
</evidence>
<accession>A0A8J4D6T3</accession>
<dbReference type="AlphaFoldDB" id="A0A8J4D6T3"/>
<feature type="non-terminal residue" evidence="2">
    <location>
        <position position="1"/>
    </location>
</feature>
<name>A0A8J4D6T3_9CHLO</name>
<sequence>QASPPPPFSPRPPPEVALQAESEDPQRVPVVAIEEALTSAATAVTRAGEVPALSTMQRSMKGLKGKFRRGPQGVPRGAEEHRKMAAGAGGAWLLAGVADAGTAGTASQGVSAPPLPPADG</sequence>
<dbReference type="EMBL" id="BNCQ01000004">
    <property type="protein sequence ID" value="GIL96856.1"/>
    <property type="molecule type" value="Genomic_DNA"/>
</dbReference>
<feature type="non-terminal residue" evidence="2">
    <location>
        <position position="120"/>
    </location>
</feature>
<proteinExistence type="predicted"/>
<evidence type="ECO:0000256" key="1">
    <source>
        <dbReference type="SAM" id="MobiDB-lite"/>
    </source>
</evidence>
<feature type="region of interest" description="Disordered" evidence="1">
    <location>
        <begin position="1"/>
        <end position="25"/>
    </location>
</feature>
<organism evidence="2 3">
    <name type="scientific">Volvox reticuliferus</name>
    <dbReference type="NCBI Taxonomy" id="1737510"/>
    <lineage>
        <taxon>Eukaryota</taxon>
        <taxon>Viridiplantae</taxon>
        <taxon>Chlorophyta</taxon>
        <taxon>core chlorophytes</taxon>
        <taxon>Chlorophyceae</taxon>
        <taxon>CS clade</taxon>
        <taxon>Chlamydomonadales</taxon>
        <taxon>Volvocaceae</taxon>
        <taxon>Volvox</taxon>
    </lineage>
</organism>
<gene>
    <name evidence="2" type="ORF">Vretimale_2486</name>
</gene>
<reference evidence="2" key="1">
    <citation type="journal article" date="2021" name="Proc. Natl. Acad. Sci. U.S.A.">
        <title>Three genomes in the algal genus Volvox reveal the fate of a haploid sex-determining region after a transition to homothallism.</title>
        <authorList>
            <person name="Yamamoto K."/>
            <person name="Hamaji T."/>
            <person name="Kawai-Toyooka H."/>
            <person name="Matsuzaki R."/>
            <person name="Takahashi F."/>
            <person name="Nishimura Y."/>
            <person name="Kawachi M."/>
            <person name="Noguchi H."/>
            <person name="Minakuchi Y."/>
            <person name="Umen J.G."/>
            <person name="Toyoda A."/>
            <person name="Nozaki H."/>
        </authorList>
    </citation>
    <scope>NUCLEOTIDE SEQUENCE</scope>
    <source>
        <strain evidence="2">NIES-3785</strain>
    </source>
</reference>